<feature type="transmembrane region" description="Helical" evidence="7">
    <location>
        <begin position="3591"/>
        <end position="3611"/>
    </location>
</feature>
<dbReference type="EMBL" id="CAJNNW010036781">
    <property type="protein sequence ID" value="CAE8737482.1"/>
    <property type="molecule type" value="Genomic_DNA"/>
</dbReference>
<evidence type="ECO:0000256" key="5">
    <source>
        <dbReference type="ARBA" id="ARBA00023136"/>
    </source>
</evidence>
<feature type="domain" description="SSD" evidence="8">
    <location>
        <begin position="3039"/>
        <end position="3197"/>
    </location>
</feature>
<feature type="transmembrane region" description="Helical" evidence="7">
    <location>
        <begin position="3523"/>
        <end position="3545"/>
    </location>
</feature>
<dbReference type="Pfam" id="PF12349">
    <property type="entry name" value="Sterol-sensing"/>
    <property type="match status" value="1"/>
</dbReference>
<name>A0A813M0I9_POLGL</name>
<organism evidence="9 10">
    <name type="scientific">Polarella glacialis</name>
    <name type="common">Dinoflagellate</name>
    <dbReference type="NCBI Taxonomy" id="89957"/>
    <lineage>
        <taxon>Eukaryota</taxon>
        <taxon>Sar</taxon>
        <taxon>Alveolata</taxon>
        <taxon>Dinophyceae</taxon>
        <taxon>Suessiales</taxon>
        <taxon>Suessiaceae</taxon>
        <taxon>Polarella</taxon>
    </lineage>
</organism>
<reference evidence="9" key="1">
    <citation type="submission" date="2021-02" db="EMBL/GenBank/DDBJ databases">
        <authorList>
            <person name="Dougan E. K."/>
            <person name="Rhodes N."/>
            <person name="Thang M."/>
            <person name="Chan C."/>
        </authorList>
    </citation>
    <scope>NUCLEOTIDE SEQUENCE</scope>
</reference>
<comment type="caution">
    <text evidence="9">The sequence shown here is derived from an EMBL/GenBank/DDBJ whole genome shotgun (WGS) entry which is preliminary data.</text>
</comment>
<dbReference type="Gene3D" id="1.20.1640.10">
    <property type="entry name" value="Multidrug efflux transporter AcrB transmembrane domain"/>
    <property type="match status" value="2"/>
</dbReference>
<keyword evidence="4 7" id="KW-1133">Transmembrane helix</keyword>
<feature type="region of interest" description="Disordered" evidence="6">
    <location>
        <begin position="1754"/>
        <end position="1776"/>
    </location>
</feature>
<keyword evidence="3 7" id="KW-0812">Transmembrane</keyword>
<dbReference type="InterPro" id="IPR000731">
    <property type="entry name" value="SSD"/>
</dbReference>
<evidence type="ECO:0000313" key="10">
    <source>
        <dbReference type="Proteomes" id="UP000626109"/>
    </source>
</evidence>
<feature type="transmembrane region" description="Helical" evidence="7">
    <location>
        <begin position="95"/>
        <end position="115"/>
    </location>
</feature>
<dbReference type="InterPro" id="IPR004316">
    <property type="entry name" value="SWEET_rpt"/>
</dbReference>
<accession>A0A813M0I9</accession>
<gene>
    <name evidence="9" type="ORF">PGLA2088_LOCUS48787</name>
</gene>
<comment type="similarity">
    <text evidence="2">Belongs to the patched family.</text>
</comment>
<dbReference type="PROSITE" id="PS50156">
    <property type="entry name" value="SSD"/>
    <property type="match status" value="1"/>
</dbReference>
<feature type="transmembrane region" description="Helical" evidence="7">
    <location>
        <begin position="3623"/>
        <end position="3646"/>
    </location>
</feature>
<feature type="transmembrane region" description="Helical" evidence="7">
    <location>
        <begin position="3042"/>
        <end position="3062"/>
    </location>
</feature>
<feature type="transmembrane region" description="Helical" evidence="7">
    <location>
        <begin position="56"/>
        <end position="75"/>
    </location>
</feature>
<evidence type="ECO:0000256" key="1">
    <source>
        <dbReference type="ARBA" id="ARBA00004141"/>
    </source>
</evidence>
<evidence type="ECO:0000256" key="7">
    <source>
        <dbReference type="SAM" id="Phobius"/>
    </source>
</evidence>
<dbReference type="Pfam" id="PF03083">
    <property type="entry name" value="MtN3_slv"/>
    <property type="match status" value="1"/>
</dbReference>
<evidence type="ECO:0000313" key="9">
    <source>
        <dbReference type="EMBL" id="CAE8737482.1"/>
    </source>
</evidence>
<dbReference type="InterPro" id="IPR051697">
    <property type="entry name" value="Patched_domain-protein"/>
</dbReference>
<evidence type="ECO:0000256" key="4">
    <source>
        <dbReference type="ARBA" id="ARBA00022989"/>
    </source>
</evidence>
<feature type="transmembrane region" description="Helical" evidence="7">
    <location>
        <begin position="3497"/>
        <end position="3517"/>
    </location>
</feature>
<dbReference type="GO" id="GO:0016020">
    <property type="term" value="C:membrane"/>
    <property type="evidence" value="ECO:0007669"/>
    <property type="project" value="UniProtKB-SubCell"/>
</dbReference>
<dbReference type="Gene3D" id="1.20.1280.290">
    <property type="match status" value="1"/>
</dbReference>
<dbReference type="InterPro" id="IPR053958">
    <property type="entry name" value="HMGCR/SNAP/NPC1-like_SSD"/>
</dbReference>
<feature type="transmembrane region" description="Helical" evidence="7">
    <location>
        <begin position="3096"/>
        <end position="3118"/>
    </location>
</feature>
<evidence type="ECO:0000256" key="3">
    <source>
        <dbReference type="ARBA" id="ARBA00022692"/>
    </source>
</evidence>
<comment type="subcellular location">
    <subcellularLocation>
        <location evidence="1">Membrane</location>
        <topology evidence="1">Multi-pass membrane protein</topology>
    </subcellularLocation>
</comment>
<feature type="transmembrane region" description="Helical" evidence="7">
    <location>
        <begin position="3139"/>
        <end position="3162"/>
    </location>
</feature>
<dbReference type="PANTHER" id="PTHR10796:SF92">
    <property type="entry name" value="PATCHED-RELATED, ISOFORM A"/>
    <property type="match status" value="1"/>
</dbReference>
<feature type="transmembrane region" description="Helical" evidence="7">
    <location>
        <begin position="127"/>
        <end position="147"/>
    </location>
</feature>
<feature type="region of interest" description="Disordered" evidence="6">
    <location>
        <begin position="1630"/>
        <end position="1683"/>
    </location>
</feature>
<feature type="region of interest" description="Disordered" evidence="6">
    <location>
        <begin position="1730"/>
        <end position="1749"/>
    </location>
</feature>
<dbReference type="InterPro" id="IPR004869">
    <property type="entry name" value="MMPL_dom"/>
</dbReference>
<dbReference type="SUPFAM" id="SSF82866">
    <property type="entry name" value="Multidrug efflux transporter AcrB transmembrane domain"/>
    <property type="match status" value="2"/>
</dbReference>
<dbReference type="Pfam" id="PF03176">
    <property type="entry name" value="MMPL"/>
    <property type="match status" value="1"/>
</dbReference>
<sequence length="3673" mass="402276">MNSVSLMSQEEGELEYAPTYEAGGLLFHPRSLDLPVDLGQLSQFYRKRQVQRTQEGVVAGLSFTMLVSFGCSPWNIPGLQFLDDVITVDMKSAAFSAVCGVLSALCSVLPVTRLWTLIKKRDASSIFFPLVVAQMLTLTNWIIYGLLVGDAGMYIPSALGVGVCLARLVIKCAFARNSPEGGDDDALEEVDMDSVMPRTPPSQIGKSSPMSVLEADDVQSSTLGNPTLFGGMAVPSASLNLPDFIPIFKEEGVYEDYLKWQAGYTKRRRGGILGASGELTAATGMSRRAVLPPIPHAVTSGEGIVMDITEHWVSFEDLQEILTAVSAESRHKQIRYTLVTASITKPLWKIFQEDKRWRHLRVLESRALHKPQANCSHSFILTKGRDKMMMVYQLLEPELTGRVNAKQTLVFCNTITSCKSVGHQLQQHFQSSGTDKQIGMLHKEMQSPDNAFCLSLCQNAAFPVWFGQLPVANYIDSSFASRFYRRVLGGMCSLNDKVSTYVIALPKLIIAQKFEAGWILSGNVPTLLRGELLVSSIPNAANLGRLAPRLALAFCLSWSAVEASQCSELRGVLTAQGFGKDCPEVWVSAFVDEADLHSFAEQLQQALTVPMDKGVLISCLIDLNLASGNVATCLQKRRARTLPSEQFLQVWRSDEAALASTEARQYAKVEVPKVGTVGQISWKSRGAKAQVLAERPDQRAAAEEVERQRWNLQVCQIVIRCDLPVLRVAATSLDPDRALANCTGRARSKTLRKKVRTWLVIENWLKATFGLEWPTLASQMVDYIEDRATEPCGRPVPATAISALRYFEKVGEVECPMADSALLLSTVSRLEVQLATNSAPTKKAPLYFLSLLVAMELFVACVDFPLYYRAFAWYKLVKVWASLRSDDCMGLQPCHLKSIAGGIEFLLERTKTSGPGRRVRWLKGYVSSNASITGNGWLATGLIIWQGEGFAFDRDYFLPEPNVDFSGCRAKPSDWSSTSARSRALFRELRQVKFDGSTWDWDGVLPLVLHPQALLFWTDHSERNVLTSVAAFLNVSKADRDFLGRWSPDGSDDYLRTSRQMVHKVQELVAQGIRDSFVPGGLDWEDSLGDNGLYEYLLSKGLNEGTARECVKGFTVQRSNPPSDDDGCGPGLWEPMLGEVRSKVDLELEENLVSKFARLRLISGCPLVPGVSVAAFEYLCTVDELPWNDFCKKCWPRGFDASEGAADEITARAGLVPECKESSSSSGSSSLLHCAREETLPARLRHVVCKFADVGNLLFYSLDFACTLGLLEGLRNRRNFFLSPVSSFFVRAMPLQVLTAEERSAALASASSDIRFHFDELQVNQDVQAAIYHGGFTSLRLFAALDEDAIKLRECLKADFGLDPTTDLPSRRQVALVVAAWESGRAQVASEDHAKQEARSNHFPRPVGVTEHAAMRAAVESKLGTLRNYEVPSKPLIGQKLEQVEQNELRLEDLREVTSIDDGEVEYLAAAFDSGGALKVRRGSAGGSLPDGPEELRLRHKRIALAWAFVATKHCNRPWLRGGGLLHYSAGGATFLIDVYRKLSDHVLGKEVAGLTVTASDSTVLLRPSWVQVLHYDSEVRKHAYESIRSGMQVTIMEAIEASCKDVRILQLHLLNTLTLEGNARAKGNKRLFDRDGGQGEEASSSHRQIIKPSRAVRQGPWPKGLGKGKGDGKKGKRGKGKLFSEIPRTGKAICFAFGKKECEGGCEMEHVCQQCLGNHPLCECPNKPKPRADTGGKGNPKVGEARKQPLRFMRQNPGKSQFSPKVAADFSPSPPDFPGLSAEGSALASASSSAFSAGLFQLPADARTGKSPVVSAATEQHPSLAAGVSSSSSIGLRDGRTFRMLYLFSGTKRKADVGWFLQVLCNSHKVTLLLQEFDLCNGEDLSMEEDWAKVLGLIESRSFDLVFSTPPCNDFSRARWANKRGPQPSRNKLHPWGYPWLKGWPKRKAELANLLFKCSVKACHAAHLAGARFLKEHPEDLGRVASGEPASTWQLPCTRQLAEDSDADTVALHQCRWPKVERRKPTRLMGTVSNLRSMGHAGWPSFDKQGFYLGPLPRHCGRSHNTLIGQDLAGNFNTVPTAAYPPPMCSALADLFMQDFLLHTVVVRSAVTLTPTGGEQVQESVGKMQVPLKSAEEAESDLDEDGFTKPRFGSGLWGQGPPLSYVESGKLKHFSDGCGLCSPGRWEPERRQVVGSTLADEVRSGLLKVLHEKLNVKKVLYQLACNQFTASPFEEALLLEGIATLVALLEKHGAAGASAEVPPGQPVRLPALENFLQLCGDPDVRVFHSSSRSFSKGVTLGILGKLPRVPAVFDKKEHWRKYPEEGGEPGDGDNYVSARDNLDSIKKQFEEERALGAMREVLEVDARREYGSNLLIAPIGAIEKADAAFRVIHDGTHKVQVNPRIRARDQHKCPGTGELKTVMRSSMTACKSVFGLTGDVKRAHRLPRVWQAEWGLQACKLSGDTVWLNEVGTFGMGPAAYHWARESGGMGRACLYLMQNRWFYQLLYADDFNWISSGAFAVDDIVLAIFFLCILGVPMSWKKFHGGLQYALVAGSVCIEEFKSVLGRMGFAMRALETFRPFLGPLYAWSSAVPVRTFLPLPVMIRLILLYRKDRLKEGSRTAPCGCSQGLTKEHFRADAKADGEDVKIGGWECLDADCTDKARWFSEVITRENAPWVFEAGEPFRTIATLELLATLCCLVAFPTGPGPGNTEKPRALLTLGGSTDNLGNKFVVAKLQTTKYPLVCVSMEIAALLHQAGEGLDLQWVPRLQNIEADQLTNGDFRGFDPALRVRVNIATHPWVVLNSMLKRRVNTSAAHVLTQSSKHHGMVWQADAQDHQAMYDVHFPPTSRIETALLEAKSGSVLDKAFLTAAMEMHTKVEALTSIKYDDTLRTLCIAKFGQGHPCLINSVLSFWSFDPALLAADANPLATINAGGKTQDDLNRMVGGATFAPDGTLVSAKALSIMYFLMSNRVQSNGGYSDPRGAAWEKEYLELFMCDEPICEGNRCACGYESSLFKAFAFATRSRGDAFGNVIQGDVGLINGAFAIIIIFMVLNLGGLCHKIRSRALLALGSVLSIVLAGAAGYGLAMYCQFIYTPVMSVLPFVLLGIGVDDSFVIMNALDRVDKNLPIPERIAKAIAHAGASVMVTSLTDFVAFAISVSSGLPALSAFCMYAAFSIIVLFFLQITLFGAFAALDARRVAANRIDCCPCLCRRGCPCCRIVALEDGKVYEKDPNQMCFPASGHVGGRFGYLLEKKIAPVLVKTPVALAVVAVALGFSGLCAWQASVLPVEDASGKFIPDDSYALASLEKQDEYFGDQGQSVYIVTQGGDYFATQSGLTSIRARLGSLWYIQDTAGDKFDSWADSFQGAIRAGPTVVGANVSFNSMGHATNQVEYYAGLKAWLGGAGKSYAKDVKWVDDSNPQKGVASSRMSAEFKSYKRDVNGKLIQDADKAIEIMDGLRDTVSSWKDMPGADAFPYTFQFLSWEVFRIIKKELLVNVGMCLAAVFFITLILLAHPWTAFLVFAIVVMVIVDVLGCMNMWGLAIDNVSVIQLVISVGLSVDYAAHVAHCFMTKAGTRQERVIDTLGDVGSAVMKGGASTFLAVCLLGASKSYVFRVLFQTFFLTVILGLSHGLLVMPAILSLVGPEGYSGTERKDKVVAPQTLGKEVEAA</sequence>
<feature type="transmembrane region" description="Helical" evidence="7">
    <location>
        <begin position="3174"/>
        <end position="3197"/>
    </location>
</feature>
<evidence type="ECO:0000259" key="8">
    <source>
        <dbReference type="PROSITE" id="PS50156"/>
    </source>
</evidence>
<evidence type="ECO:0000256" key="2">
    <source>
        <dbReference type="ARBA" id="ARBA00005585"/>
    </source>
</evidence>
<feature type="transmembrane region" description="Helical" evidence="7">
    <location>
        <begin position="3069"/>
        <end position="3090"/>
    </location>
</feature>
<evidence type="ECO:0000256" key="6">
    <source>
        <dbReference type="SAM" id="MobiDB-lite"/>
    </source>
</evidence>
<dbReference type="PANTHER" id="PTHR10796">
    <property type="entry name" value="PATCHED-RELATED"/>
    <property type="match status" value="1"/>
</dbReference>
<proteinExistence type="inferred from homology"/>
<keyword evidence="5 7" id="KW-0472">Membrane</keyword>
<protein>
    <recommendedName>
        <fullName evidence="8">SSD domain-containing protein</fullName>
    </recommendedName>
</protein>
<dbReference type="Proteomes" id="UP000626109">
    <property type="component" value="Unassembled WGS sequence"/>
</dbReference>
<feature type="transmembrane region" description="Helical" evidence="7">
    <location>
        <begin position="3552"/>
        <end position="3571"/>
    </location>
</feature>